<dbReference type="Pfam" id="PF02826">
    <property type="entry name" value="2-Hacid_dh_C"/>
    <property type="match status" value="1"/>
</dbReference>
<dbReference type="InterPro" id="IPR029753">
    <property type="entry name" value="D-isomer_DH_CS"/>
</dbReference>
<dbReference type="Gene3D" id="3.40.50.720">
    <property type="entry name" value="NAD(P)-binding Rossmann-like Domain"/>
    <property type="match status" value="2"/>
</dbReference>
<dbReference type="Proteomes" id="UP001162802">
    <property type="component" value="Unassembled WGS sequence"/>
</dbReference>
<dbReference type="SUPFAM" id="SSF52283">
    <property type="entry name" value="Formate/glycerate dehydrogenase catalytic domain-like"/>
    <property type="match status" value="1"/>
</dbReference>
<dbReference type="InterPro" id="IPR036291">
    <property type="entry name" value="NAD(P)-bd_dom_sf"/>
</dbReference>
<sequence>MSASDITARPPLPTRPSVVVTRRLAPAVEERMRELFDADLNTPDTPLSREELRAAMAHCHVLVPTVTDTIDRDLIESAGPNLGMIANFGAGTEHIDLAAARARGILVTNTPGVFTDDTADLTFALLILTMRRFKAGAQTLQNGAWEGWGPTSMLGHSLSRKTLGIVGMGRIGQAVAHRARAFGMNIVYHNRHRLPEALENMLSASFEPEIERLFATSDAVSLHCPLTSATHHLVDAEQIARMKSTACIINSGRGGLIDEDALVEALEQERIAGAGLDVFAHEPEVSPRLLAAPNLVALPHLGSATFEGRETAGHKIIANIRFWVDGHRPPDQVLPEID</sequence>
<dbReference type="PANTHER" id="PTHR10996">
    <property type="entry name" value="2-HYDROXYACID DEHYDROGENASE-RELATED"/>
    <property type="match status" value="1"/>
</dbReference>
<protein>
    <submittedName>
        <fullName evidence="6">D-glycerate dehydrogenase</fullName>
    </submittedName>
</protein>
<name>A0ABT0AAG4_9SPHN</name>
<dbReference type="InterPro" id="IPR050223">
    <property type="entry name" value="D-isomer_2-hydroxyacid_DH"/>
</dbReference>
<dbReference type="RefSeq" id="WP_243797932.1">
    <property type="nucleotide sequence ID" value="NZ_JALHAT010000005.1"/>
</dbReference>
<feature type="domain" description="D-isomer specific 2-hydroxyacid dehydrogenase NAD-binding" evidence="5">
    <location>
        <begin position="123"/>
        <end position="302"/>
    </location>
</feature>
<dbReference type="InterPro" id="IPR006140">
    <property type="entry name" value="D-isomer_DH_NAD-bd"/>
</dbReference>
<dbReference type="Pfam" id="PF00389">
    <property type="entry name" value="2-Hacid_dh"/>
    <property type="match status" value="1"/>
</dbReference>
<evidence type="ECO:0000313" key="6">
    <source>
        <dbReference type="EMBL" id="MCJ1960134.1"/>
    </source>
</evidence>
<accession>A0ABT0AAG4</accession>
<evidence type="ECO:0000259" key="5">
    <source>
        <dbReference type="Pfam" id="PF02826"/>
    </source>
</evidence>
<dbReference type="PANTHER" id="PTHR10996:SF283">
    <property type="entry name" value="GLYOXYLATE_HYDROXYPYRUVATE REDUCTASE B"/>
    <property type="match status" value="1"/>
</dbReference>
<dbReference type="InterPro" id="IPR029752">
    <property type="entry name" value="D-isomer_DH_CS1"/>
</dbReference>
<comment type="similarity">
    <text evidence="1 3">Belongs to the D-isomer specific 2-hydroxyacid dehydrogenase family.</text>
</comment>
<dbReference type="PROSITE" id="PS00670">
    <property type="entry name" value="D_2_HYDROXYACID_DH_2"/>
    <property type="match status" value="1"/>
</dbReference>
<keyword evidence="2 3" id="KW-0560">Oxidoreductase</keyword>
<dbReference type="PROSITE" id="PS00671">
    <property type="entry name" value="D_2_HYDROXYACID_DH_3"/>
    <property type="match status" value="1"/>
</dbReference>
<dbReference type="CDD" id="cd05301">
    <property type="entry name" value="GDH"/>
    <property type="match status" value="1"/>
</dbReference>
<evidence type="ECO:0000313" key="7">
    <source>
        <dbReference type="Proteomes" id="UP001162802"/>
    </source>
</evidence>
<gene>
    <name evidence="6" type="ORF">MTR65_05545</name>
</gene>
<keyword evidence="7" id="KW-1185">Reference proteome</keyword>
<evidence type="ECO:0000256" key="2">
    <source>
        <dbReference type="ARBA" id="ARBA00023002"/>
    </source>
</evidence>
<dbReference type="PROSITE" id="PS00065">
    <property type="entry name" value="D_2_HYDROXYACID_DH_1"/>
    <property type="match status" value="1"/>
</dbReference>
<organism evidence="6 7">
    <name type="scientific">Novosphingobium mangrovi</name>
    <name type="common">ex Hu et al. 2023</name>
    <dbReference type="NCBI Taxonomy" id="2930094"/>
    <lineage>
        <taxon>Bacteria</taxon>
        <taxon>Pseudomonadati</taxon>
        <taxon>Pseudomonadota</taxon>
        <taxon>Alphaproteobacteria</taxon>
        <taxon>Sphingomonadales</taxon>
        <taxon>Sphingomonadaceae</taxon>
        <taxon>Novosphingobium</taxon>
    </lineage>
</organism>
<dbReference type="InterPro" id="IPR006139">
    <property type="entry name" value="D-isomer_2_OHA_DH_cat_dom"/>
</dbReference>
<proteinExistence type="inferred from homology"/>
<dbReference type="EMBL" id="JALHAT010000005">
    <property type="protein sequence ID" value="MCJ1960134.1"/>
    <property type="molecule type" value="Genomic_DNA"/>
</dbReference>
<comment type="caution">
    <text evidence="6">The sequence shown here is derived from an EMBL/GenBank/DDBJ whole genome shotgun (WGS) entry which is preliminary data.</text>
</comment>
<feature type="domain" description="D-isomer specific 2-hydroxyacid dehydrogenase catalytic" evidence="4">
    <location>
        <begin position="19"/>
        <end position="333"/>
    </location>
</feature>
<evidence type="ECO:0000259" key="4">
    <source>
        <dbReference type="Pfam" id="PF00389"/>
    </source>
</evidence>
<evidence type="ECO:0000256" key="1">
    <source>
        <dbReference type="ARBA" id="ARBA00005854"/>
    </source>
</evidence>
<reference evidence="6" key="1">
    <citation type="submission" date="2022-03" db="EMBL/GenBank/DDBJ databases">
        <title>Identification of a novel bacterium isolated from mangrove sediments.</title>
        <authorList>
            <person name="Pan X."/>
        </authorList>
    </citation>
    <scope>NUCLEOTIDE SEQUENCE</scope>
    <source>
        <strain evidence="6">B2637</strain>
    </source>
</reference>
<dbReference type="SUPFAM" id="SSF51735">
    <property type="entry name" value="NAD(P)-binding Rossmann-fold domains"/>
    <property type="match status" value="1"/>
</dbReference>
<evidence type="ECO:0000256" key="3">
    <source>
        <dbReference type="RuleBase" id="RU003719"/>
    </source>
</evidence>